<comment type="caution">
    <text evidence="2">The sequence shown here is derived from an EMBL/GenBank/DDBJ whole genome shotgun (WGS) entry which is preliminary data.</text>
</comment>
<dbReference type="InterPro" id="IPR043502">
    <property type="entry name" value="DNA/RNA_pol_sf"/>
</dbReference>
<evidence type="ECO:0000313" key="3">
    <source>
        <dbReference type="Proteomes" id="UP001347796"/>
    </source>
</evidence>
<feature type="domain" description="Reverse transcriptase" evidence="1">
    <location>
        <begin position="1"/>
        <end position="251"/>
    </location>
</feature>
<evidence type="ECO:0000313" key="2">
    <source>
        <dbReference type="EMBL" id="KAK6167046.1"/>
    </source>
</evidence>
<dbReference type="EMBL" id="JAZGQO010000018">
    <property type="protein sequence ID" value="KAK6167046.1"/>
    <property type="molecule type" value="Genomic_DNA"/>
</dbReference>
<keyword evidence="3" id="KW-1185">Reference proteome</keyword>
<gene>
    <name evidence="2" type="ORF">SNE40_021155</name>
</gene>
<accession>A0AAN8GAJ1</accession>
<name>A0AAN8GAJ1_PATCE</name>
<sequence length="459" mass="52655">MITPLIKKPSLDADLLKNYRPVSNLSYISKLIEKCVLQRLNVHIRQSALDNPLQSAYKQFHSTETALIKIVDDIHKCIDQQQSVLLILLDLSAAFDTLDISDLLDTLWVEIGLRNNVFDWFRSYLTDRRQAVCINGTSSDFVSMICGVPQGSVLGPVLFIIFTRPLNAIAQKYGLCVHLFADDTQLYISFDHSSETTIVHDIENCLDEIHNWMTLHFLKLNPDKTEVLYIGTKQQLNKIKKGSLSIGGELIQPTNKAKNIGAIIDSTLTFETHIKTICSSAFYQIYKLAKIKKYLTCENLKLLVHASISSRLDYHNALLYGLPQWQLQKLQYVQNASARLITGTRKRDHIKPSLRTLHWLPINQRIKFKILLLTFKALNSQAPQYIKDLLTPYESSRTLRSQNKSLLVIPAVKLQRTKRSFHFAAPFLWNSLPLNIKESKTLDIFKSRLKTHLFEENKH</sequence>
<dbReference type="PROSITE" id="PS50878">
    <property type="entry name" value="RT_POL"/>
    <property type="match status" value="1"/>
</dbReference>
<reference evidence="2 3" key="1">
    <citation type="submission" date="2024-01" db="EMBL/GenBank/DDBJ databases">
        <title>The genome of the rayed Mediterranean limpet Patella caerulea (Linnaeus, 1758).</title>
        <authorList>
            <person name="Anh-Thu Weber A."/>
            <person name="Halstead-Nussloch G."/>
        </authorList>
    </citation>
    <scope>NUCLEOTIDE SEQUENCE [LARGE SCALE GENOMIC DNA]</scope>
    <source>
        <strain evidence="2">AATW-2023a</strain>
        <tissue evidence="2">Whole specimen</tissue>
    </source>
</reference>
<dbReference type="AlphaFoldDB" id="A0AAN8GAJ1"/>
<organism evidence="2 3">
    <name type="scientific">Patella caerulea</name>
    <name type="common">Rayed Mediterranean limpet</name>
    <dbReference type="NCBI Taxonomy" id="87958"/>
    <lineage>
        <taxon>Eukaryota</taxon>
        <taxon>Metazoa</taxon>
        <taxon>Spiralia</taxon>
        <taxon>Lophotrochozoa</taxon>
        <taxon>Mollusca</taxon>
        <taxon>Gastropoda</taxon>
        <taxon>Patellogastropoda</taxon>
        <taxon>Patelloidea</taxon>
        <taxon>Patellidae</taxon>
        <taxon>Patella</taxon>
    </lineage>
</organism>
<dbReference type="InterPro" id="IPR000477">
    <property type="entry name" value="RT_dom"/>
</dbReference>
<dbReference type="SUPFAM" id="SSF56672">
    <property type="entry name" value="DNA/RNA polymerases"/>
    <property type="match status" value="1"/>
</dbReference>
<dbReference type="PANTHER" id="PTHR33332">
    <property type="entry name" value="REVERSE TRANSCRIPTASE DOMAIN-CONTAINING PROTEIN"/>
    <property type="match status" value="1"/>
</dbReference>
<proteinExistence type="predicted"/>
<dbReference type="CDD" id="cd01650">
    <property type="entry name" value="RT_nLTR_like"/>
    <property type="match status" value="1"/>
</dbReference>
<protein>
    <recommendedName>
        <fullName evidence="1">Reverse transcriptase domain-containing protein</fullName>
    </recommendedName>
</protein>
<dbReference type="Pfam" id="PF00078">
    <property type="entry name" value="RVT_1"/>
    <property type="match status" value="1"/>
</dbReference>
<dbReference type="Proteomes" id="UP001347796">
    <property type="component" value="Unassembled WGS sequence"/>
</dbReference>
<evidence type="ECO:0000259" key="1">
    <source>
        <dbReference type="PROSITE" id="PS50878"/>
    </source>
</evidence>